<evidence type="ECO:0000256" key="7">
    <source>
        <dbReference type="ARBA" id="ARBA00023146"/>
    </source>
</evidence>
<name>G7Q6C5_9BACT</name>
<dbReference type="STRING" id="694327.DFW101_1288"/>
<dbReference type="Gene3D" id="1.10.240.10">
    <property type="entry name" value="Tyrosyl-Transfer RNA Synthetase"/>
    <property type="match status" value="1"/>
</dbReference>
<sequence length="335" mass="37751">MTENTPKENKRIVSGMRPTGPLHLGHYFGVLKNWINLQETHQCYFFVADWHALTTEYADPRRIKGFVPELVKDWVAGGLDPEKCVIFQQSQVKEHAELHLLLSMLTPVSWLERCPTYKDQLTELAAKDLTTYGFLGYPVLMASDILLYKSGFVPVGQDQLPHLELTREIARRANHLYGNFFPEPQALLTPDAKLAGLDGRKMSKSYGNAIGLSEDPATMKKKVMGMLTCAKRARLADPGDPKECNLFPYHELLTDPARLPEIVEGCTTATWGCGDCKKLLVESMNAFLEPIRDRRQAFDKDPNLVGDLLASGNDRARQVAARNMDALRKKLNFNF</sequence>
<evidence type="ECO:0000256" key="3">
    <source>
        <dbReference type="ARBA" id="ARBA00022598"/>
    </source>
</evidence>
<evidence type="ECO:0000256" key="10">
    <source>
        <dbReference type="RuleBase" id="RU363036"/>
    </source>
</evidence>
<evidence type="ECO:0000313" key="12">
    <source>
        <dbReference type="Proteomes" id="UP000004662"/>
    </source>
</evidence>
<keyword evidence="4 10" id="KW-0547">Nucleotide-binding</keyword>
<evidence type="ECO:0000256" key="4">
    <source>
        <dbReference type="ARBA" id="ARBA00022741"/>
    </source>
</evidence>
<evidence type="ECO:0000256" key="1">
    <source>
        <dbReference type="ARBA" id="ARBA00005594"/>
    </source>
</evidence>
<protein>
    <recommendedName>
        <fullName evidence="2 9">Tryptophan--tRNA ligase</fullName>
        <ecNumber evidence="2 9">6.1.1.2</ecNumber>
    </recommendedName>
</protein>
<dbReference type="InterPro" id="IPR002306">
    <property type="entry name" value="Trp-tRNA-ligase"/>
</dbReference>
<keyword evidence="3 10" id="KW-0436">Ligase</keyword>
<comment type="catalytic activity">
    <reaction evidence="8">
        <text>tRNA(Trp) + L-tryptophan + ATP = L-tryptophyl-tRNA(Trp) + AMP + diphosphate + H(+)</text>
        <dbReference type="Rhea" id="RHEA:24080"/>
        <dbReference type="Rhea" id="RHEA-COMP:9671"/>
        <dbReference type="Rhea" id="RHEA-COMP:9705"/>
        <dbReference type="ChEBI" id="CHEBI:15378"/>
        <dbReference type="ChEBI" id="CHEBI:30616"/>
        <dbReference type="ChEBI" id="CHEBI:33019"/>
        <dbReference type="ChEBI" id="CHEBI:57912"/>
        <dbReference type="ChEBI" id="CHEBI:78442"/>
        <dbReference type="ChEBI" id="CHEBI:78535"/>
        <dbReference type="ChEBI" id="CHEBI:456215"/>
        <dbReference type="EC" id="6.1.1.2"/>
    </reaction>
</comment>
<dbReference type="EMBL" id="CM001368">
    <property type="protein sequence ID" value="EHJ47298.1"/>
    <property type="molecule type" value="Genomic_DNA"/>
</dbReference>
<evidence type="ECO:0000256" key="9">
    <source>
        <dbReference type="NCBIfam" id="TIGR00233"/>
    </source>
</evidence>
<dbReference type="FunFam" id="1.10.240.10:FF:000005">
    <property type="entry name" value="Tryptophan--tRNA ligase"/>
    <property type="match status" value="1"/>
</dbReference>
<dbReference type="eggNOG" id="COG0180">
    <property type="taxonomic scope" value="Bacteria"/>
</dbReference>
<dbReference type="Gene3D" id="3.40.50.620">
    <property type="entry name" value="HUPs"/>
    <property type="match status" value="1"/>
</dbReference>
<evidence type="ECO:0000256" key="5">
    <source>
        <dbReference type="ARBA" id="ARBA00022840"/>
    </source>
</evidence>
<dbReference type="PANTHER" id="PTHR43766">
    <property type="entry name" value="TRYPTOPHAN--TRNA LIGASE, MITOCHONDRIAL"/>
    <property type="match status" value="1"/>
</dbReference>
<keyword evidence="7 10" id="KW-0030">Aminoacyl-tRNA synthetase</keyword>
<evidence type="ECO:0000256" key="6">
    <source>
        <dbReference type="ARBA" id="ARBA00022917"/>
    </source>
</evidence>
<keyword evidence="12" id="KW-1185">Reference proteome</keyword>
<dbReference type="InterPro" id="IPR001412">
    <property type="entry name" value="aa-tRNA-synth_I_CS"/>
</dbReference>
<dbReference type="AlphaFoldDB" id="G7Q6C5"/>
<keyword evidence="5 10" id="KW-0067">ATP-binding</keyword>
<accession>G7Q6C5</accession>
<proteinExistence type="inferred from homology"/>
<dbReference type="GO" id="GO:0005524">
    <property type="term" value="F:ATP binding"/>
    <property type="evidence" value="ECO:0007669"/>
    <property type="project" value="UniProtKB-KW"/>
</dbReference>
<dbReference type="RefSeq" id="WP_009180706.1">
    <property type="nucleotide sequence ID" value="NZ_CM001368.1"/>
</dbReference>
<evidence type="ECO:0000256" key="8">
    <source>
        <dbReference type="ARBA" id="ARBA00049929"/>
    </source>
</evidence>
<gene>
    <name evidence="11" type="ORF">DFW101_1288</name>
</gene>
<dbReference type="CDD" id="cd00806">
    <property type="entry name" value="TrpRS_core"/>
    <property type="match status" value="1"/>
</dbReference>
<evidence type="ECO:0000313" key="11">
    <source>
        <dbReference type="EMBL" id="EHJ47298.1"/>
    </source>
</evidence>
<dbReference type="OrthoDB" id="9801042at2"/>
<dbReference type="InterPro" id="IPR002305">
    <property type="entry name" value="aa-tRNA-synth_Ic"/>
</dbReference>
<dbReference type="InterPro" id="IPR050203">
    <property type="entry name" value="Trp-tRNA_synthetase"/>
</dbReference>
<evidence type="ECO:0000256" key="2">
    <source>
        <dbReference type="ARBA" id="ARBA00013161"/>
    </source>
</evidence>
<organism evidence="11 12">
    <name type="scientific">Solidesulfovibrio carbinoliphilus subsp. oakridgensis</name>
    <dbReference type="NCBI Taxonomy" id="694327"/>
    <lineage>
        <taxon>Bacteria</taxon>
        <taxon>Pseudomonadati</taxon>
        <taxon>Thermodesulfobacteriota</taxon>
        <taxon>Desulfovibrionia</taxon>
        <taxon>Desulfovibrionales</taxon>
        <taxon>Desulfovibrionaceae</taxon>
        <taxon>Solidesulfovibrio</taxon>
    </lineage>
</organism>
<reference evidence="12" key="1">
    <citation type="journal article" date="2015" name="Genome Announc.">
        <title>High-Quality Draft Genome Sequence of Desulfovibrio carbinoliphilus FW-101-2B, an Organic Acid-Oxidizing Sulfate-Reducing Bacterium Isolated from Uranium(VI)-Contaminated Groundwater.</title>
        <authorList>
            <person name="Ramsay B.D."/>
            <person name="Hwang C."/>
            <person name="Woo H.L."/>
            <person name="Carroll S.L."/>
            <person name="Lucas S."/>
            <person name="Han J."/>
            <person name="Lapidus A.L."/>
            <person name="Cheng J.F."/>
            <person name="Goodwin L.A."/>
            <person name="Pitluck S."/>
            <person name="Peters L."/>
            <person name="Chertkov O."/>
            <person name="Held B."/>
            <person name="Detter J.C."/>
            <person name="Han C.S."/>
            <person name="Tapia R."/>
            <person name="Land M.L."/>
            <person name="Hauser L.J."/>
            <person name="Kyrpides N.C."/>
            <person name="Ivanova N.N."/>
            <person name="Mikhailova N."/>
            <person name="Pagani I."/>
            <person name="Woyke T."/>
            <person name="Arkin A.P."/>
            <person name="Dehal P."/>
            <person name="Chivian D."/>
            <person name="Criddle C.S."/>
            <person name="Wu W."/>
            <person name="Chakraborty R."/>
            <person name="Hazen T.C."/>
            <person name="Fields M.W."/>
        </authorList>
    </citation>
    <scope>NUCLEOTIDE SEQUENCE [LARGE SCALE GENOMIC DNA]</scope>
    <source>
        <strain evidence="12">FW-101-2B</strain>
    </source>
</reference>
<dbReference type="PANTHER" id="PTHR43766:SF1">
    <property type="entry name" value="TRYPTOPHAN--TRNA LIGASE, MITOCHONDRIAL"/>
    <property type="match status" value="1"/>
</dbReference>
<dbReference type="HOGENOM" id="CLU_029244_0_0_7"/>
<dbReference type="NCBIfam" id="TIGR00233">
    <property type="entry name" value="trpS"/>
    <property type="match status" value="1"/>
</dbReference>
<dbReference type="Proteomes" id="UP000004662">
    <property type="component" value="Chromosome"/>
</dbReference>
<comment type="similarity">
    <text evidence="1 10">Belongs to the class-I aminoacyl-tRNA synthetase family.</text>
</comment>
<keyword evidence="6 10" id="KW-0648">Protein biosynthesis</keyword>
<dbReference type="GO" id="GO:0004830">
    <property type="term" value="F:tryptophan-tRNA ligase activity"/>
    <property type="evidence" value="ECO:0007669"/>
    <property type="project" value="UniProtKB-UniRule"/>
</dbReference>
<dbReference type="PROSITE" id="PS00178">
    <property type="entry name" value="AA_TRNA_LIGASE_I"/>
    <property type="match status" value="1"/>
</dbReference>
<dbReference type="SUPFAM" id="SSF52374">
    <property type="entry name" value="Nucleotidylyl transferase"/>
    <property type="match status" value="1"/>
</dbReference>
<dbReference type="GO" id="GO:0006436">
    <property type="term" value="P:tryptophanyl-tRNA aminoacylation"/>
    <property type="evidence" value="ECO:0007669"/>
    <property type="project" value="UniProtKB-UniRule"/>
</dbReference>
<dbReference type="EC" id="6.1.1.2" evidence="2 9"/>
<dbReference type="PRINTS" id="PR01039">
    <property type="entry name" value="TRNASYNTHTRP"/>
</dbReference>
<dbReference type="Pfam" id="PF00579">
    <property type="entry name" value="tRNA-synt_1b"/>
    <property type="match status" value="1"/>
</dbReference>
<dbReference type="InterPro" id="IPR014729">
    <property type="entry name" value="Rossmann-like_a/b/a_fold"/>
</dbReference>
<dbReference type="GO" id="GO:0005829">
    <property type="term" value="C:cytosol"/>
    <property type="evidence" value="ECO:0007669"/>
    <property type="project" value="TreeGrafter"/>
</dbReference>